<dbReference type="AlphaFoldDB" id="A0A7J6X3W6"/>
<dbReference type="PANTHER" id="PTHR31286">
    <property type="entry name" value="GLYCINE-RICH CELL WALL STRUCTURAL PROTEIN 1.8-LIKE"/>
    <property type="match status" value="1"/>
</dbReference>
<feature type="compositionally biased region" description="Basic and acidic residues" evidence="1">
    <location>
        <begin position="461"/>
        <end position="482"/>
    </location>
</feature>
<evidence type="ECO:0000256" key="1">
    <source>
        <dbReference type="SAM" id="MobiDB-lite"/>
    </source>
</evidence>
<dbReference type="OrthoDB" id="1110908at2759"/>
<feature type="compositionally biased region" description="Basic and acidic residues" evidence="1">
    <location>
        <begin position="1"/>
        <end position="14"/>
    </location>
</feature>
<feature type="compositionally biased region" description="Pro residues" evidence="1">
    <location>
        <begin position="447"/>
        <end position="456"/>
    </location>
</feature>
<feature type="region of interest" description="Disordered" evidence="1">
    <location>
        <begin position="1"/>
        <end position="27"/>
    </location>
</feature>
<reference evidence="2 3" key="1">
    <citation type="submission" date="2020-06" db="EMBL/GenBank/DDBJ databases">
        <title>Transcriptomic and genomic resources for Thalictrum thalictroides and T. hernandezii: Facilitating candidate gene discovery in an emerging model plant lineage.</title>
        <authorList>
            <person name="Arias T."/>
            <person name="Riano-Pachon D.M."/>
            <person name="Di Stilio V.S."/>
        </authorList>
    </citation>
    <scope>NUCLEOTIDE SEQUENCE [LARGE SCALE GENOMIC DNA]</scope>
    <source>
        <strain evidence="3">cv. WT478/WT964</strain>
        <tissue evidence="2">Leaves</tissue>
    </source>
</reference>
<protein>
    <submittedName>
        <fullName evidence="2">Uncharacterized protein</fullName>
    </submittedName>
</protein>
<evidence type="ECO:0000313" key="2">
    <source>
        <dbReference type="EMBL" id="KAF5204479.1"/>
    </source>
</evidence>
<name>A0A7J6X3W6_THATH</name>
<sequence>MAGKDISKEIESLRSEPPVPGKAMDRPKAPVSLSSLFQLGNGSKLKTTLNHFTPMFSDGVAEIPNVVIQKGQREWENYLIGSFVGKRLPYPMVKAAEPNLISSIPIWVKFEDVPKSLWSEDGLGFSASLLGKPVCLDDATANKTRLKFSKVCIEVGFNCSFPKVVKAKLKGEIIEVKVDYTWIPSKCTKCDSFGHLINRCSKKVTTYWKKNDSGPSCVRNSQGIEISADVRVVSECGVVARVSPPSSPKVTYGGADNNAAKTVLKNRFNVLQNDDEESNDNQHVELVPVLESENDVVLSNDTQNEGLPVEVMSSPILEEVTEKLVDVSNQHGEEIVSVAAQEVFQNKEGLEGAMQTSIVEPTPNLAIVVVGDENTEELSLSCQPVMVEVPVEEAIPIEEIDKFNREKEIYNALVEAEDNGGIEESEYDCEDKIEVFKDHIVKEPLPLKTPQPPPTPTHRNLKVEAKAKAQERAEKKAIDTIKKGRVRPKGPGNTTK</sequence>
<accession>A0A7J6X3W6</accession>
<dbReference type="PANTHER" id="PTHR31286:SF180">
    <property type="entry name" value="OS10G0362600 PROTEIN"/>
    <property type="match status" value="1"/>
</dbReference>
<dbReference type="InterPro" id="IPR040256">
    <property type="entry name" value="At4g02000-like"/>
</dbReference>
<feature type="region of interest" description="Disordered" evidence="1">
    <location>
        <begin position="443"/>
        <end position="496"/>
    </location>
</feature>
<keyword evidence="3" id="KW-1185">Reference proteome</keyword>
<proteinExistence type="predicted"/>
<dbReference type="EMBL" id="JABWDY010005361">
    <property type="protein sequence ID" value="KAF5204479.1"/>
    <property type="molecule type" value="Genomic_DNA"/>
</dbReference>
<evidence type="ECO:0000313" key="3">
    <source>
        <dbReference type="Proteomes" id="UP000554482"/>
    </source>
</evidence>
<gene>
    <name evidence="2" type="ORF">FRX31_005935</name>
</gene>
<comment type="caution">
    <text evidence="2">The sequence shown here is derived from an EMBL/GenBank/DDBJ whole genome shotgun (WGS) entry which is preliminary data.</text>
</comment>
<organism evidence="2 3">
    <name type="scientific">Thalictrum thalictroides</name>
    <name type="common">Rue-anemone</name>
    <name type="synonym">Anemone thalictroides</name>
    <dbReference type="NCBI Taxonomy" id="46969"/>
    <lineage>
        <taxon>Eukaryota</taxon>
        <taxon>Viridiplantae</taxon>
        <taxon>Streptophyta</taxon>
        <taxon>Embryophyta</taxon>
        <taxon>Tracheophyta</taxon>
        <taxon>Spermatophyta</taxon>
        <taxon>Magnoliopsida</taxon>
        <taxon>Ranunculales</taxon>
        <taxon>Ranunculaceae</taxon>
        <taxon>Thalictroideae</taxon>
        <taxon>Thalictrum</taxon>
    </lineage>
</organism>
<dbReference type="Proteomes" id="UP000554482">
    <property type="component" value="Unassembled WGS sequence"/>
</dbReference>